<name>A0A101S0V7_9ACTN</name>
<organism evidence="7 8">
    <name type="scientific">Streptomyces griseorubiginosus</name>
    <dbReference type="NCBI Taxonomy" id="67304"/>
    <lineage>
        <taxon>Bacteria</taxon>
        <taxon>Bacillati</taxon>
        <taxon>Actinomycetota</taxon>
        <taxon>Actinomycetes</taxon>
        <taxon>Kitasatosporales</taxon>
        <taxon>Streptomycetaceae</taxon>
        <taxon>Streptomyces</taxon>
    </lineage>
</organism>
<comment type="caution">
    <text evidence="7">The sequence shown here is derived from an EMBL/GenBank/DDBJ whole genome shotgun (WGS) entry which is preliminary data.</text>
</comment>
<dbReference type="InterPro" id="IPR016163">
    <property type="entry name" value="Ald_DH_C"/>
</dbReference>
<evidence type="ECO:0000256" key="1">
    <source>
        <dbReference type="ARBA" id="ARBA00009986"/>
    </source>
</evidence>
<feature type="domain" description="Aldehyde dehydrogenase" evidence="6">
    <location>
        <begin position="17"/>
        <end position="482"/>
    </location>
</feature>
<dbReference type="InterPro" id="IPR029510">
    <property type="entry name" value="Ald_DH_CS_GLU"/>
</dbReference>
<keyword evidence="8" id="KW-1185">Reference proteome</keyword>
<dbReference type="EMBL" id="LMWV01000017">
    <property type="protein sequence ID" value="KUN65241.1"/>
    <property type="molecule type" value="Genomic_DNA"/>
</dbReference>
<evidence type="ECO:0000313" key="7">
    <source>
        <dbReference type="EMBL" id="KUN65241.1"/>
    </source>
</evidence>
<dbReference type="InterPro" id="IPR016162">
    <property type="entry name" value="Ald_DH_N"/>
</dbReference>
<dbReference type="Pfam" id="PF00171">
    <property type="entry name" value="Aldedh"/>
    <property type="match status" value="1"/>
</dbReference>
<dbReference type="Gene3D" id="3.40.309.10">
    <property type="entry name" value="Aldehyde Dehydrogenase, Chain A, domain 2"/>
    <property type="match status" value="1"/>
</dbReference>
<reference evidence="7 8" key="1">
    <citation type="submission" date="2015-10" db="EMBL/GenBank/DDBJ databases">
        <title>Draft genome sequence of Streptomyces griseorubiginosus DSM 40469, type strain for the species Streptomyces griseorubiginosus.</title>
        <authorList>
            <person name="Ruckert C."/>
            <person name="Winkler A."/>
            <person name="Kalinowski J."/>
            <person name="Kampfer P."/>
            <person name="Glaeser S."/>
        </authorList>
    </citation>
    <scope>NUCLEOTIDE SEQUENCE [LARGE SCALE GENOMIC DNA]</scope>
    <source>
        <strain evidence="7 8">DSM 40469</strain>
    </source>
</reference>
<dbReference type="PANTHER" id="PTHR42986">
    <property type="entry name" value="BENZALDEHYDE DEHYDROGENASE YFMT"/>
    <property type="match status" value="1"/>
</dbReference>
<dbReference type="InterPro" id="IPR015590">
    <property type="entry name" value="Aldehyde_DH_dom"/>
</dbReference>
<dbReference type="Gene3D" id="3.40.605.10">
    <property type="entry name" value="Aldehyde Dehydrogenase, Chain A, domain 1"/>
    <property type="match status" value="1"/>
</dbReference>
<dbReference type="GO" id="GO:0016620">
    <property type="term" value="F:oxidoreductase activity, acting on the aldehyde or oxo group of donors, NAD or NADP as acceptor"/>
    <property type="evidence" value="ECO:0007669"/>
    <property type="project" value="InterPro"/>
</dbReference>
<accession>A0A101S0V7</accession>
<dbReference type="AlphaFoldDB" id="A0A101S0V7"/>
<sequence>MVITRELLIDGKERGAQSGRTTPVINPATGQRYATVAAAGVEDVSSAVDAAHAAFEDWATSDPATRRAIFVKAADLMEQRRERVVDLMGGEVGATRLWASFNVTLAAAMLRETAALVTAPRGEVLATRHDGSLSLAVREPLGVVAAFSPWNAPVVLGTRAVAAALAAGNTVVLKPSEVAPMSAGLLIGDLLREAGLPDGVLNVVTNDPADAPQITEALIAHAAVRAVNFTGSTQVGRIIGSHAARHLKPALLELGGKNAVIVLDDADVDHAVDAAAFAAFMNSGQICMSADRILVHESLAEEFIAKFTAKVAALPFGDPADPATVIGPLVNTDPEQRCGLFAARRVAALVEDAVAKGATVLVGGEVKDASHPATVLKAVPAHADLYGAETFGPLCVVDTFATDHEAVTMANDTDQGLTVGIITENGTHGLRVARGLRTGMVHINDQSVADDPQAPFGGVGSSGYGRFGGRWGIEAFSNTRWITLATQHATYPF</sequence>
<dbReference type="Proteomes" id="UP000054375">
    <property type="component" value="Unassembled WGS sequence"/>
</dbReference>
<keyword evidence="2 5" id="KW-0560">Oxidoreductase</keyword>
<evidence type="ECO:0000256" key="5">
    <source>
        <dbReference type="RuleBase" id="RU003345"/>
    </source>
</evidence>
<dbReference type="RefSeq" id="WP_062239426.1">
    <property type="nucleotide sequence ID" value="NZ_JBPJFL010000001.1"/>
</dbReference>
<evidence type="ECO:0000313" key="8">
    <source>
        <dbReference type="Proteomes" id="UP000054375"/>
    </source>
</evidence>
<proteinExistence type="inferred from homology"/>
<dbReference type="PANTHER" id="PTHR42986:SF1">
    <property type="entry name" value="BENZALDEHYDE DEHYDROGENASE YFMT"/>
    <property type="match status" value="1"/>
</dbReference>
<evidence type="ECO:0000256" key="2">
    <source>
        <dbReference type="ARBA" id="ARBA00023002"/>
    </source>
</evidence>
<evidence type="ECO:0000259" key="6">
    <source>
        <dbReference type="Pfam" id="PF00171"/>
    </source>
</evidence>
<evidence type="ECO:0000256" key="4">
    <source>
        <dbReference type="PROSITE-ProRule" id="PRU10007"/>
    </source>
</evidence>
<dbReference type="SUPFAM" id="SSF53720">
    <property type="entry name" value="ALDH-like"/>
    <property type="match status" value="1"/>
</dbReference>
<protein>
    <submittedName>
        <fullName evidence="7">Salicylaldehyde dehydrogenase</fullName>
    </submittedName>
</protein>
<evidence type="ECO:0000256" key="3">
    <source>
        <dbReference type="ARBA" id="ARBA00023027"/>
    </source>
</evidence>
<dbReference type="InterPro" id="IPR016161">
    <property type="entry name" value="Ald_DH/histidinol_DH"/>
</dbReference>
<feature type="active site" evidence="4">
    <location>
        <position position="253"/>
    </location>
</feature>
<dbReference type="PROSITE" id="PS00687">
    <property type="entry name" value="ALDEHYDE_DEHYDR_GLU"/>
    <property type="match status" value="1"/>
</dbReference>
<gene>
    <name evidence="7" type="ORF">AQJ54_20600</name>
</gene>
<keyword evidence="3" id="KW-0520">NAD</keyword>
<comment type="similarity">
    <text evidence="1 5">Belongs to the aldehyde dehydrogenase family.</text>
</comment>
<dbReference type="FunFam" id="3.40.605.10:FF:000007">
    <property type="entry name" value="NAD/NADP-dependent betaine aldehyde dehydrogenase"/>
    <property type="match status" value="1"/>
</dbReference>